<evidence type="ECO:0000313" key="2">
    <source>
        <dbReference type="Proteomes" id="UP001175211"/>
    </source>
</evidence>
<dbReference type="Proteomes" id="UP001175211">
    <property type="component" value="Unassembled WGS sequence"/>
</dbReference>
<evidence type="ECO:0000313" key="1">
    <source>
        <dbReference type="EMBL" id="KAK0432985.1"/>
    </source>
</evidence>
<keyword evidence="2" id="KW-1185">Reference proteome</keyword>
<name>A0AA39IYS7_ARMTA</name>
<gene>
    <name evidence="1" type="ORF">EV420DRAFT_1602156</name>
</gene>
<dbReference type="RefSeq" id="XP_060321444.1">
    <property type="nucleotide sequence ID" value="XM_060475025.1"/>
</dbReference>
<protein>
    <submittedName>
        <fullName evidence="1">Uncharacterized protein</fullName>
    </submittedName>
</protein>
<dbReference type="EMBL" id="JAUEPS010000254">
    <property type="protein sequence ID" value="KAK0432985.1"/>
    <property type="molecule type" value="Genomic_DNA"/>
</dbReference>
<sequence>MRCKGRISSKSLYMSILLLDGSSSIFSRVAAPSYIAQPDQAHSLAPFKCNMQRRQLRSSTFPLYQAVSQSRRLTWTSFNIGKFQYSPLEPPGLGNTIHPSCPFVSSSRATSRRT</sequence>
<dbReference type="GeneID" id="85358573"/>
<proteinExistence type="predicted"/>
<comment type="caution">
    <text evidence="1">The sequence shown here is derived from an EMBL/GenBank/DDBJ whole genome shotgun (WGS) entry which is preliminary data.</text>
</comment>
<dbReference type="AlphaFoldDB" id="A0AA39IYS7"/>
<accession>A0AA39IYS7</accession>
<organism evidence="1 2">
    <name type="scientific">Armillaria tabescens</name>
    <name type="common">Ringless honey mushroom</name>
    <name type="synonym">Agaricus tabescens</name>
    <dbReference type="NCBI Taxonomy" id="1929756"/>
    <lineage>
        <taxon>Eukaryota</taxon>
        <taxon>Fungi</taxon>
        <taxon>Dikarya</taxon>
        <taxon>Basidiomycota</taxon>
        <taxon>Agaricomycotina</taxon>
        <taxon>Agaricomycetes</taxon>
        <taxon>Agaricomycetidae</taxon>
        <taxon>Agaricales</taxon>
        <taxon>Marasmiineae</taxon>
        <taxon>Physalacriaceae</taxon>
        <taxon>Desarmillaria</taxon>
    </lineage>
</organism>
<reference evidence="1" key="1">
    <citation type="submission" date="2023-06" db="EMBL/GenBank/DDBJ databases">
        <authorList>
            <consortium name="Lawrence Berkeley National Laboratory"/>
            <person name="Ahrendt S."/>
            <person name="Sahu N."/>
            <person name="Indic B."/>
            <person name="Wong-Bajracharya J."/>
            <person name="Merenyi Z."/>
            <person name="Ke H.-M."/>
            <person name="Monk M."/>
            <person name="Kocsube S."/>
            <person name="Drula E."/>
            <person name="Lipzen A."/>
            <person name="Balint B."/>
            <person name="Henrissat B."/>
            <person name="Andreopoulos B."/>
            <person name="Martin F.M."/>
            <person name="Harder C.B."/>
            <person name="Rigling D."/>
            <person name="Ford K.L."/>
            <person name="Foster G.D."/>
            <person name="Pangilinan J."/>
            <person name="Papanicolaou A."/>
            <person name="Barry K."/>
            <person name="LaButti K."/>
            <person name="Viragh M."/>
            <person name="Koriabine M."/>
            <person name="Yan M."/>
            <person name="Riley R."/>
            <person name="Champramary S."/>
            <person name="Plett K.L."/>
            <person name="Tsai I.J."/>
            <person name="Slot J."/>
            <person name="Sipos G."/>
            <person name="Plett J."/>
            <person name="Nagy L.G."/>
            <person name="Grigoriev I.V."/>
        </authorList>
    </citation>
    <scope>NUCLEOTIDE SEQUENCE</scope>
    <source>
        <strain evidence="1">CCBAS 213</strain>
    </source>
</reference>